<dbReference type="EMBL" id="JACCJZ010000013">
    <property type="protein sequence ID" value="NYZ62424.1"/>
    <property type="molecule type" value="Genomic_DNA"/>
</dbReference>
<proteinExistence type="predicted"/>
<dbReference type="RefSeq" id="WP_180544640.1">
    <property type="nucleotide sequence ID" value="NZ_JACCJZ010000013.1"/>
</dbReference>
<accession>A0A7Z0QPG1</accession>
<protein>
    <submittedName>
        <fullName evidence="1">Uncharacterized protein</fullName>
    </submittedName>
</protein>
<evidence type="ECO:0000313" key="1">
    <source>
        <dbReference type="EMBL" id="NYZ62424.1"/>
    </source>
</evidence>
<sequence length="88" mass="9325">MGVNYTAFSSEDTRGALSGSRLALGNSWGMTVHGGIDIRVGTGQLRLDVRWVDIEATVRLDGDKLGASAIDPLVHGPAYVMKLRALLG</sequence>
<name>A0A7Z0QPG1_9GAMM</name>
<gene>
    <name evidence="1" type="ORF">H0E82_06560</name>
</gene>
<dbReference type="Gene3D" id="2.40.160.20">
    <property type="match status" value="1"/>
</dbReference>
<reference evidence="1 2" key="1">
    <citation type="submission" date="2020-07" db="EMBL/GenBank/DDBJ databases">
        <title>isolation of Luteimonas sp. SJ-16.</title>
        <authorList>
            <person name="Huang X.-X."/>
            <person name="Xu L."/>
            <person name="Sun J.-Q."/>
        </authorList>
    </citation>
    <scope>NUCLEOTIDE SEQUENCE [LARGE SCALE GENOMIC DNA]</scope>
    <source>
        <strain evidence="1 2">SJ-16</strain>
    </source>
</reference>
<dbReference type="Proteomes" id="UP000589896">
    <property type="component" value="Unassembled WGS sequence"/>
</dbReference>
<dbReference type="GO" id="GO:0019867">
    <property type="term" value="C:outer membrane"/>
    <property type="evidence" value="ECO:0007669"/>
    <property type="project" value="InterPro"/>
</dbReference>
<keyword evidence="2" id="KW-1185">Reference proteome</keyword>
<dbReference type="AlphaFoldDB" id="A0A7Z0QPG1"/>
<comment type="caution">
    <text evidence="1">The sequence shown here is derived from an EMBL/GenBank/DDBJ whole genome shotgun (WGS) entry which is preliminary data.</text>
</comment>
<dbReference type="Pfam" id="PF03922">
    <property type="entry name" value="OmpW"/>
    <property type="match status" value="1"/>
</dbReference>
<organism evidence="1 2">
    <name type="scientific">Luteimonas deserti</name>
    <dbReference type="NCBI Taxonomy" id="2752306"/>
    <lineage>
        <taxon>Bacteria</taxon>
        <taxon>Pseudomonadati</taxon>
        <taxon>Pseudomonadota</taxon>
        <taxon>Gammaproteobacteria</taxon>
        <taxon>Lysobacterales</taxon>
        <taxon>Lysobacteraceae</taxon>
        <taxon>Luteimonas</taxon>
    </lineage>
</organism>
<dbReference type="InterPro" id="IPR005618">
    <property type="entry name" value="OMPW"/>
</dbReference>
<evidence type="ECO:0000313" key="2">
    <source>
        <dbReference type="Proteomes" id="UP000589896"/>
    </source>
</evidence>